<proteinExistence type="predicted"/>
<dbReference type="Proteomes" id="UP000256977">
    <property type="component" value="Unassembled WGS sequence"/>
</dbReference>
<dbReference type="OrthoDB" id="9794572at2"/>
<dbReference type="Gene3D" id="2.115.10.20">
    <property type="entry name" value="Glycosyl hydrolase domain, family 43"/>
    <property type="match status" value="1"/>
</dbReference>
<dbReference type="EMBL" id="QRDZ01000001">
    <property type="protein sequence ID" value="RED89062.1"/>
    <property type="molecule type" value="Genomic_DNA"/>
</dbReference>
<evidence type="ECO:0008006" key="3">
    <source>
        <dbReference type="Google" id="ProtNLM"/>
    </source>
</evidence>
<dbReference type="RefSeq" id="WP_116058534.1">
    <property type="nucleotide sequence ID" value="NZ_QRDZ01000001.1"/>
</dbReference>
<dbReference type="SUPFAM" id="SSF75005">
    <property type="entry name" value="Arabinanase/levansucrase/invertase"/>
    <property type="match status" value="1"/>
</dbReference>
<comment type="caution">
    <text evidence="1">The sequence shown here is derived from an EMBL/GenBank/DDBJ whole genome shotgun (WGS) entry which is preliminary data.</text>
</comment>
<sequence length="476" mass="52201">MEKRKPLLLILLTILVATIPLTGASAAVEWNKHTLTKVYDPAGDRYAYAPSIIREGDVEHMWTCHNDADGVIKDHIYYTRTENGVVTESKSVLQAGPTGSWDSNHVCDPSVVAGKFNYNGAEYDYALFYLGNDVNGSAHNQIGVAFSDDLAGEWVKYPNPLVEYPNDGFWGVGQPSATSVDGQGRVLLFFTKGGPTATEAYRIDMNLIQMASPSIGPPIRLTNDGLRNASDQPDFLNNFDIAYDPTRDRFYAIRELHPYPSGNPNYITDGQQIVSIDGGSVWGGGGQWKIEGTISPSTTGFPRNHNGGLLRTVHGTLPDPNSIGAYFTDSEAAPNLTGRAEFTYDIWRIVGKLTDGDAVLEKALDGFKGKHFSVAKLTENLNTNEFLLYGAVNSKAMKKWKDQTIWIGYRIYKANGDLFEAGTAYLDRIAQNGSFSIPLIKPEGMNGQMMKLEVFLLSGKGKLIESAEKIVAFNLS</sequence>
<dbReference type="AlphaFoldDB" id="A0A3D9KRK2"/>
<evidence type="ECO:0000313" key="2">
    <source>
        <dbReference type="Proteomes" id="UP000256977"/>
    </source>
</evidence>
<keyword evidence="2" id="KW-1185">Reference proteome</keyword>
<gene>
    <name evidence="1" type="ORF">DFP98_10133</name>
</gene>
<protein>
    <recommendedName>
        <fullName evidence="3">Glycosyl hydrolase family 43</fullName>
    </recommendedName>
</protein>
<accession>A0A3D9KRK2</accession>
<reference evidence="1 2" key="1">
    <citation type="submission" date="2018-07" db="EMBL/GenBank/DDBJ databases">
        <title>Genomic Encyclopedia of Type Strains, Phase III (KMG-III): the genomes of soil and plant-associated and newly described type strains.</title>
        <authorList>
            <person name="Whitman W."/>
        </authorList>
    </citation>
    <scope>NUCLEOTIDE SEQUENCE [LARGE SCALE GENOMIC DNA]</scope>
    <source>
        <strain evidence="1 2">CECT 7287</strain>
    </source>
</reference>
<organism evidence="1 2">
    <name type="scientific">Cohnella phaseoli</name>
    <dbReference type="NCBI Taxonomy" id="456490"/>
    <lineage>
        <taxon>Bacteria</taxon>
        <taxon>Bacillati</taxon>
        <taxon>Bacillota</taxon>
        <taxon>Bacilli</taxon>
        <taxon>Bacillales</taxon>
        <taxon>Paenibacillaceae</taxon>
        <taxon>Cohnella</taxon>
    </lineage>
</organism>
<dbReference type="InterPro" id="IPR023296">
    <property type="entry name" value="Glyco_hydro_beta-prop_sf"/>
</dbReference>
<name>A0A3D9KRK2_9BACL</name>
<evidence type="ECO:0000313" key="1">
    <source>
        <dbReference type="EMBL" id="RED89062.1"/>
    </source>
</evidence>